<dbReference type="AlphaFoldDB" id="W7FR73"/>
<dbReference type="Proteomes" id="UP000030666">
    <property type="component" value="Unassembled WGS sequence"/>
</dbReference>
<evidence type="ECO:0000313" key="2">
    <source>
        <dbReference type="EMBL" id="EUT86643.1"/>
    </source>
</evidence>
<protein>
    <submittedName>
        <fullName evidence="2">Uncharacterized protein</fullName>
    </submittedName>
</protein>
<dbReference type="EMBL" id="KE123492">
    <property type="protein sequence ID" value="EUT86643.1"/>
    <property type="molecule type" value="Genomic_DNA"/>
</dbReference>
<dbReference type="SUPFAM" id="SSF82185">
    <property type="entry name" value="Histone H3 K4-specific methyltransferase SET7/9 N-terminal domain"/>
    <property type="match status" value="1"/>
</dbReference>
<dbReference type="Gene3D" id="2.20.110.10">
    <property type="entry name" value="Histone H3 K4-specific methyltransferase SET7/9 N-terminal domain"/>
    <property type="match status" value="1"/>
</dbReference>
<name>W7FR73_PLAFA</name>
<organism evidence="2">
    <name type="scientific">Plasmodium falciparum Santa Lucia</name>
    <dbReference type="NCBI Taxonomy" id="478859"/>
    <lineage>
        <taxon>Eukaryota</taxon>
        <taxon>Sar</taxon>
        <taxon>Alveolata</taxon>
        <taxon>Apicomplexa</taxon>
        <taxon>Aconoidasida</taxon>
        <taxon>Haemosporida</taxon>
        <taxon>Plasmodiidae</taxon>
        <taxon>Plasmodium</taxon>
        <taxon>Plasmodium (Laverania)</taxon>
    </lineage>
</organism>
<keyword evidence="1" id="KW-0677">Repeat</keyword>
<sequence length="118" mass="14155">MKATSKENILWKYKEKDEFIYSQLQNILTSQPFNKILEYENGDIYIGTSRNKKRNGFGYYLYVNIKTIYQGQWNDNTKNGYGTLYNQKEVIYSGRHITFLCRPLCKHFFFYTNMANLL</sequence>
<reference evidence="2" key="1">
    <citation type="submission" date="2013-02" db="EMBL/GenBank/DDBJ databases">
        <title>The Genome Sequence of Plasmodium falciparum Santa Lucia.</title>
        <authorList>
            <consortium name="The Broad Institute Genome Sequencing Platform"/>
            <consortium name="The Broad Institute Genome Sequencing Center for Infectious Disease"/>
            <person name="Neafsey D."/>
            <person name="Cheeseman I."/>
            <person name="Volkman S."/>
            <person name="Adams J."/>
            <person name="Walker B."/>
            <person name="Young S.K."/>
            <person name="Zeng Q."/>
            <person name="Gargeya S."/>
            <person name="Fitzgerald M."/>
            <person name="Haas B."/>
            <person name="Abouelleil A."/>
            <person name="Alvarado L."/>
            <person name="Arachchi H.M."/>
            <person name="Berlin A.M."/>
            <person name="Chapman S.B."/>
            <person name="Dewar J."/>
            <person name="Goldberg J."/>
            <person name="Griggs A."/>
            <person name="Gujja S."/>
            <person name="Hansen M."/>
            <person name="Howarth C."/>
            <person name="Imamovic A."/>
            <person name="Larimer J."/>
            <person name="McCowan C."/>
            <person name="Murphy C."/>
            <person name="Neiman D."/>
            <person name="Pearson M."/>
            <person name="Priest M."/>
            <person name="Roberts A."/>
            <person name="Saif S."/>
            <person name="Shea T."/>
            <person name="Sisk P."/>
            <person name="Sykes S."/>
            <person name="Wortman J."/>
            <person name="Nusbaum C."/>
            <person name="Birren B."/>
        </authorList>
    </citation>
    <scope>NUCLEOTIDE SEQUENCE [LARGE SCALE GENOMIC DNA]</scope>
    <source>
        <strain evidence="2">Santa Lucia</strain>
    </source>
</reference>
<dbReference type="InterPro" id="IPR003409">
    <property type="entry name" value="MORN"/>
</dbReference>
<accession>W7FR73</accession>
<dbReference type="Pfam" id="PF02493">
    <property type="entry name" value="MORN"/>
    <property type="match status" value="2"/>
</dbReference>
<dbReference type="SMART" id="SM00698">
    <property type="entry name" value="MORN"/>
    <property type="match status" value="2"/>
</dbReference>
<proteinExistence type="predicted"/>
<gene>
    <name evidence="2" type="ORF">PFAG_02509</name>
</gene>
<evidence type="ECO:0000256" key="1">
    <source>
        <dbReference type="ARBA" id="ARBA00022737"/>
    </source>
</evidence>